<dbReference type="InterPro" id="IPR043129">
    <property type="entry name" value="ATPase_NBD"/>
</dbReference>
<dbReference type="CDD" id="cd24050">
    <property type="entry name" value="ASKHA_NBD_ANMK"/>
    <property type="match status" value="1"/>
</dbReference>
<dbReference type="GO" id="GO:0016301">
    <property type="term" value="F:kinase activity"/>
    <property type="evidence" value="ECO:0007669"/>
    <property type="project" value="UniProtKB-KW"/>
</dbReference>
<proteinExistence type="inferred from homology"/>
<dbReference type="EC" id="2.7.1.170" evidence="1"/>
<evidence type="ECO:0000313" key="1">
    <source>
        <dbReference type="EMBL" id="OIQ93023.1"/>
    </source>
</evidence>
<dbReference type="Gene3D" id="3.30.420.40">
    <property type="match status" value="2"/>
</dbReference>
<gene>
    <name evidence="1" type="primary">anmK_6</name>
    <name evidence="1" type="ORF">GALL_249990</name>
</gene>
<dbReference type="HAMAP" id="MF_01270">
    <property type="entry name" value="AnhMurNAc_kinase"/>
    <property type="match status" value="1"/>
</dbReference>
<dbReference type="GO" id="GO:0006040">
    <property type="term" value="P:amino sugar metabolic process"/>
    <property type="evidence" value="ECO:0007669"/>
    <property type="project" value="InterPro"/>
</dbReference>
<protein>
    <submittedName>
        <fullName evidence="1">Anhydro-N-acetylmuramic acid kinase</fullName>
        <ecNumber evidence="1">2.7.1.170</ecNumber>
    </submittedName>
</protein>
<sequence>MSLPPDLYIGIMSGTSLDGIDAALVDLSQAAPVLIASHYQPYAEPLKEALLALHQVSHNELHQSQLIANRLAREYADAAQILLKKAGVATGSVQAIGCHGQTVRHRPEHGYSVQLNNGALLAELTGIHVVGDFRSRDIAAGGQGAPLVPAFHDKVSRHPTIHRAILNIGGIANLTDLAPNKTTAGFDTGPGNLLMDAWIARHQGKSFDKNGTWAASGKVIPALLQKLLTEPYFAAAPPKSTGRDLFNLAWLGRHLNGDEAPADVQATLLALTGDSIAAAIQRFCAGAKEIYLCGGGAHNEKLLSHLQHALPQCRIQKTEVLGIAADWMEAIAFAWLAQQALHLRPANLPAVTGARHPCVLGAIYPS</sequence>
<dbReference type="PANTHER" id="PTHR30605:SF0">
    <property type="entry name" value="ANHYDRO-N-ACETYLMURAMIC ACID KINASE"/>
    <property type="match status" value="1"/>
</dbReference>
<comment type="caution">
    <text evidence="1">The sequence shown here is derived from an EMBL/GenBank/DDBJ whole genome shotgun (WGS) entry which is preliminary data.</text>
</comment>
<dbReference type="InterPro" id="IPR005338">
    <property type="entry name" value="Anhydro_N_Ac-Mur_kinase"/>
</dbReference>
<accession>A0A1J5RM15</accession>
<dbReference type="EMBL" id="MLJW01000216">
    <property type="protein sequence ID" value="OIQ93023.1"/>
    <property type="molecule type" value="Genomic_DNA"/>
</dbReference>
<dbReference type="Pfam" id="PF03702">
    <property type="entry name" value="AnmK"/>
    <property type="match status" value="1"/>
</dbReference>
<organism evidence="1">
    <name type="scientific">mine drainage metagenome</name>
    <dbReference type="NCBI Taxonomy" id="410659"/>
    <lineage>
        <taxon>unclassified sequences</taxon>
        <taxon>metagenomes</taxon>
        <taxon>ecological metagenomes</taxon>
    </lineage>
</organism>
<keyword evidence="1" id="KW-0808">Transferase</keyword>
<dbReference type="GO" id="GO:0009254">
    <property type="term" value="P:peptidoglycan turnover"/>
    <property type="evidence" value="ECO:0007669"/>
    <property type="project" value="InterPro"/>
</dbReference>
<dbReference type="GO" id="GO:0016773">
    <property type="term" value="F:phosphotransferase activity, alcohol group as acceptor"/>
    <property type="evidence" value="ECO:0007669"/>
    <property type="project" value="InterPro"/>
</dbReference>
<dbReference type="SUPFAM" id="SSF53067">
    <property type="entry name" value="Actin-like ATPase domain"/>
    <property type="match status" value="1"/>
</dbReference>
<dbReference type="NCBIfam" id="NF007139">
    <property type="entry name" value="PRK09585.1-3"/>
    <property type="match status" value="1"/>
</dbReference>
<dbReference type="PANTHER" id="PTHR30605">
    <property type="entry name" value="ANHYDRO-N-ACETYLMURAMIC ACID KINASE"/>
    <property type="match status" value="1"/>
</dbReference>
<dbReference type="GO" id="GO:0005524">
    <property type="term" value="F:ATP binding"/>
    <property type="evidence" value="ECO:0007669"/>
    <property type="project" value="InterPro"/>
</dbReference>
<keyword evidence="1" id="KW-0418">Kinase</keyword>
<name>A0A1J5RM15_9ZZZZ</name>
<dbReference type="AlphaFoldDB" id="A0A1J5RM15"/>
<reference evidence="1" key="1">
    <citation type="submission" date="2016-10" db="EMBL/GenBank/DDBJ databases">
        <title>Sequence of Gallionella enrichment culture.</title>
        <authorList>
            <person name="Poehlein A."/>
            <person name="Muehling M."/>
            <person name="Daniel R."/>
        </authorList>
    </citation>
    <scope>NUCLEOTIDE SEQUENCE</scope>
</reference>